<evidence type="ECO:0000313" key="7">
    <source>
        <dbReference type="Proteomes" id="UP000271937"/>
    </source>
</evidence>
<dbReference type="InterPro" id="IPR011701">
    <property type="entry name" value="MFS"/>
</dbReference>
<evidence type="ECO:0000256" key="1">
    <source>
        <dbReference type="ARBA" id="ARBA00004141"/>
    </source>
</evidence>
<evidence type="ECO:0000256" key="4">
    <source>
        <dbReference type="ARBA" id="ARBA00023136"/>
    </source>
</evidence>
<dbReference type="EMBL" id="RQVR01000004">
    <property type="protein sequence ID" value="RRJ93000.1"/>
    <property type="molecule type" value="Genomic_DNA"/>
</dbReference>
<dbReference type="GO" id="GO:0005886">
    <property type="term" value="C:plasma membrane"/>
    <property type="evidence" value="ECO:0007669"/>
    <property type="project" value="TreeGrafter"/>
</dbReference>
<feature type="transmembrane region" description="Helical" evidence="5">
    <location>
        <begin position="209"/>
        <end position="227"/>
    </location>
</feature>
<dbReference type="RefSeq" id="WP_125012043.1">
    <property type="nucleotide sequence ID" value="NZ_RQVR01000004.1"/>
</dbReference>
<name>A0A3P3WD74_9FLAO</name>
<feature type="transmembrane region" description="Helical" evidence="5">
    <location>
        <begin position="311"/>
        <end position="328"/>
    </location>
</feature>
<feature type="transmembrane region" description="Helical" evidence="5">
    <location>
        <begin position="84"/>
        <end position="101"/>
    </location>
</feature>
<feature type="transmembrane region" description="Helical" evidence="5">
    <location>
        <begin position="239"/>
        <end position="256"/>
    </location>
</feature>
<feature type="transmembrane region" description="Helical" evidence="5">
    <location>
        <begin position="371"/>
        <end position="394"/>
    </location>
</feature>
<feature type="transmembrane region" description="Helical" evidence="5">
    <location>
        <begin position="495"/>
        <end position="516"/>
    </location>
</feature>
<dbReference type="PANTHER" id="PTHR23501">
    <property type="entry name" value="MAJOR FACILITATOR SUPERFAMILY"/>
    <property type="match status" value="1"/>
</dbReference>
<dbReference type="Gene3D" id="1.20.1250.20">
    <property type="entry name" value="MFS general substrate transporter like domains"/>
    <property type="match status" value="1"/>
</dbReference>
<comment type="caution">
    <text evidence="6">The sequence shown here is derived from an EMBL/GenBank/DDBJ whole genome shotgun (WGS) entry which is preliminary data.</text>
</comment>
<dbReference type="AlphaFoldDB" id="A0A3P3WD74"/>
<feature type="transmembrane region" description="Helical" evidence="5">
    <location>
        <begin position="107"/>
        <end position="130"/>
    </location>
</feature>
<feature type="transmembrane region" description="Helical" evidence="5">
    <location>
        <begin position="340"/>
        <end position="359"/>
    </location>
</feature>
<reference evidence="6 7" key="1">
    <citation type="submission" date="2018-11" db="EMBL/GenBank/DDBJ databases">
        <title>Flavobacterium sp. nov., YIM 102600 draft genome.</title>
        <authorList>
            <person name="Li G."/>
            <person name="Jiang Y."/>
        </authorList>
    </citation>
    <scope>NUCLEOTIDE SEQUENCE [LARGE SCALE GENOMIC DNA]</scope>
    <source>
        <strain evidence="6 7">YIM 102600</strain>
    </source>
</reference>
<keyword evidence="2 5" id="KW-0812">Transmembrane</keyword>
<evidence type="ECO:0000256" key="3">
    <source>
        <dbReference type="ARBA" id="ARBA00022989"/>
    </source>
</evidence>
<gene>
    <name evidence="6" type="ORF">EG849_05275</name>
</gene>
<feature type="transmembrane region" description="Helical" evidence="5">
    <location>
        <begin position="276"/>
        <end position="299"/>
    </location>
</feature>
<feature type="transmembrane region" description="Helical" evidence="5">
    <location>
        <begin position="142"/>
        <end position="161"/>
    </location>
</feature>
<evidence type="ECO:0000313" key="6">
    <source>
        <dbReference type="EMBL" id="RRJ93000.1"/>
    </source>
</evidence>
<protein>
    <submittedName>
        <fullName evidence="6">MFS transporter</fullName>
    </submittedName>
</protein>
<feature type="transmembrane region" description="Helical" evidence="5">
    <location>
        <begin position="21"/>
        <end position="42"/>
    </location>
</feature>
<dbReference type="InterPro" id="IPR036259">
    <property type="entry name" value="MFS_trans_sf"/>
</dbReference>
<accession>A0A3P3WD74</accession>
<sequence length="527" mass="60623">MDKNIYFKEWIHNWNWGVRSALFLILLFTIVQFSLFSLTQNYVVSYFGAQPEDVTFSIQVTYISLLLTLPLQLRFLNYFNTKKYLISTSLFGIILNLISMKTTEIEVFIVIRFLQGIVISFIAGGMLTFIFTRLHDEKKMAVGYSVFYGTLLGSSVVAGAPSAWVIDNMDWKMIYYVVILFQIASVIIIYLIFKPEREHTKYPLYQIDWKAYVILGSGMFSVAYFMVYGPKHYWFDDKLIVFSFFSGIFLLALFVLRQINSKRPIIDFSIFKSRKFIAGLIFLALFYGLKDTLNLVYSYVSTINNWSNYDYIELACINILGMALTMYMASQLVAKKKFPLHFFLITGFGLMLSFNFWMYCIISPGLNLNDLMIPVFLQGASSGMLFVPIATFILSSVPVKTGISGSLIAGNMRFFATLNSFAGYYTLQLFYNQHYKEQFLSHLTPYDVTYTERNSSAIQTYLSKGFTSQEAISLANSTNMKSVTTQAQLLTSQTIFLGASYALIVIIIIILSHVFYRKFYKRKKREA</sequence>
<dbReference type="OrthoDB" id="622032at2"/>
<evidence type="ECO:0000256" key="5">
    <source>
        <dbReference type="SAM" id="Phobius"/>
    </source>
</evidence>
<dbReference type="GO" id="GO:0022857">
    <property type="term" value="F:transmembrane transporter activity"/>
    <property type="evidence" value="ECO:0007669"/>
    <property type="project" value="InterPro"/>
</dbReference>
<evidence type="ECO:0000256" key="2">
    <source>
        <dbReference type="ARBA" id="ARBA00022692"/>
    </source>
</evidence>
<keyword evidence="3 5" id="KW-1133">Transmembrane helix</keyword>
<feature type="transmembrane region" description="Helical" evidence="5">
    <location>
        <begin position="173"/>
        <end position="193"/>
    </location>
</feature>
<organism evidence="6 7">
    <name type="scientific">Flavobacterium macacae</name>
    <dbReference type="NCBI Taxonomy" id="2488993"/>
    <lineage>
        <taxon>Bacteria</taxon>
        <taxon>Pseudomonadati</taxon>
        <taxon>Bacteroidota</taxon>
        <taxon>Flavobacteriia</taxon>
        <taxon>Flavobacteriales</taxon>
        <taxon>Flavobacteriaceae</taxon>
        <taxon>Flavobacterium</taxon>
    </lineage>
</organism>
<dbReference type="Proteomes" id="UP000271937">
    <property type="component" value="Unassembled WGS sequence"/>
</dbReference>
<comment type="subcellular location">
    <subcellularLocation>
        <location evidence="1">Membrane</location>
        <topology evidence="1">Multi-pass membrane protein</topology>
    </subcellularLocation>
</comment>
<dbReference type="Pfam" id="PF07690">
    <property type="entry name" value="MFS_1"/>
    <property type="match status" value="1"/>
</dbReference>
<feature type="transmembrane region" description="Helical" evidence="5">
    <location>
        <begin position="414"/>
        <end position="431"/>
    </location>
</feature>
<proteinExistence type="predicted"/>
<keyword evidence="4 5" id="KW-0472">Membrane</keyword>
<keyword evidence="7" id="KW-1185">Reference proteome</keyword>
<dbReference type="SUPFAM" id="SSF103473">
    <property type="entry name" value="MFS general substrate transporter"/>
    <property type="match status" value="1"/>
</dbReference>
<feature type="transmembrane region" description="Helical" evidence="5">
    <location>
        <begin position="54"/>
        <end position="72"/>
    </location>
</feature>